<proteinExistence type="predicted"/>
<accession>A0A1W1DYS1</accession>
<dbReference type="AlphaFoldDB" id="A0A1W1DYS1"/>
<sequence>MPQKLNVSAKAKQLKKYEFGAKASLAITNKEGFAIGAMSCSGK</sequence>
<evidence type="ECO:0000313" key="1">
    <source>
        <dbReference type="EMBL" id="SFV86882.1"/>
    </source>
</evidence>
<protein>
    <submittedName>
        <fullName evidence="1">Uncharacterized protein</fullName>
    </submittedName>
</protein>
<organism evidence="1">
    <name type="scientific">hydrothermal vent metagenome</name>
    <dbReference type="NCBI Taxonomy" id="652676"/>
    <lineage>
        <taxon>unclassified sequences</taxon>
        <taxon>metagenomes</taxon>
        <taxon>ecological metagenomes</taxon>
    </lineage>
</organism>
<name>A0A1W1DYS1_9ZZZZ</name>
<dbReference type="EMBL" id="FPHY01000117">
    <property type="protein sequence ID" value="SFV86882.1"/>
    <property type="molecule type" value="Genomic_DNA"/>
</dbReference>
<gene>
    <name evidence="1" type="ORF">MNB_SUP05-SYMBIONT-4-1155</name>
</gene>
<reference evidence="1" key="1">
    <citation type="submission" date="2016-10" db="EMBL/GenBank/DDBJ databases">
        <authorList>
            <person name="de Groot N.N."/>
        </authorList>
    </citation>
    <scope>NUCLEOTIDE SEQUENCE</scope>
</reference>